<feature type="signal peptide" evidence="1">
    <location>
        <begin position="1"/>
        <end position="15"/>
    </location>
</feature>
<dbReference type="AlphaFoldDB" id="A0ABD0M653"/>
<dbReference type="EMBL" id="JACVVK020000005">
    <property type="protein sequence ID" value="KAK7506968.1"/>
    <property type="molecule type" value="Genomic_DNA"/>
</dbReference>
<evidence type="ECO:0000313" key="2">
    <source>
        <dbReference type="EMBL" id="KAK7506968.1"/>
    </source>
</evidence>
<sequence length="107" mass="12303">MVALIFVFIVPTVDRCPLESFIEVPIQVFPRASLVPLLDWLKRQRGSGVTTRRAHELCVVAVVFYARVFPVSPAVCELMDFVVWLESVDRVQLGWRLWFTPFSFCVS</sequence>
<organism evidence="2 3">
    <name type="scientific">Batillaria attramentaria</name>
    <dbReference type="NCBI Taxonomy" id="370345"/>
    <lineage>
        <taxon>Eukaryota</taxon>
        <taxon>Metazoa</taxon>
        <taxon>Spiralia</taxon>
        <taxon>Lophotrochozoa</taxon>
        <taxon>Mollusca</taxon>
        <taxon>Gastropoda</taxon>
        <taxon>Caenogastropoda</taxon>
        <taxon>Sorbeoconcha</taxon>
        <taxon>Cerithioidea</taxon>
        <taxon>Batillariidae</taxon>
        <taxon>Batillaria</taxon>
    </lineage>
</organism>
<keyword evidence="3" id="KW-1185">Reference proteome</keyword>
<evidence type="ECO:0000256" key="1">
    <source>
        <dbReference type="SAM" id="SignalP"/>
    </source>
</evidence>
<reference evidence="2 3" key="1">
    <citation type="journal article" date="2023" name="Sci. Data">
        <title>Genome assembly of the Korean intertidal mud-creeper Batillaria attramentaria.</title>
        <authorList>
            <person name="Patra A.K."/>
            <person name="Ho P.T."/>
            <person name="Jun S."/>
            <person name="Lee S.J."/>
            <person name="Kim Y."/>
            <person name="Won Y.J."/>
        </authorList>
    </citation>
    <scope>NUCLEOTIDE SEQUENCE [LARGE SCALE GENOMIC DNA]</scope>
    <source>
        <strain evidence="2">Wonlab-2016</strain>
    </source>
</reference>
<proteinExistence type="predicted"/>
<keyword evidence="1" id="KW-0732">Signal</keyword>
<gene>
    <name evidence="2" type="ORF">BaRGS_00001819</name>
</gene>
<protein>
    <recommendedName>
        <fullName evidence="4">Secreted protein</fullName>
    </recommendedName>
</protein>
<feature type="chain" id="PRO_5044783291" description="Secreted protein" evidence="1">
    <location>
        <begin position="16"/>
        <end position="107"/>
    </location>
</feature>
<evidence type="ECO:0008006" key="4">
    <source>
        <dbReference type="Google" id="ProtNLM"/>
    </source>
</evidence>
<comment type="caution">
    <text evidence="2">The sequence shown here is derived from an EMBL/GenBank/DDBJ whole genome shotgun (WGS) entry which is preliminary data.</text>
</comment>
<evidence type="ECO:0000313" key="3">
    <source>
        <dbReference type="Proteomes" id="UP001519460"/>
    </source>
</evidence>
<accession>A0ABD0M653</accession>
<name>A0ABD0M653_9CAEN</name>
<dbReference type="Proteomes" id="UP001519460">
    <property type="component" value="Unassembled WGS sequence"/>
</dbReference>